<dbReference type="GO" id="GO:0016579">
    <property type="term" value="P:protein deubiquitination"/>
    <property type="evidence" value="ECO:0007669"/>
    <property type="project" value="TreeGrafter"/>
</dbReference>
<dbReference type="EMBL" id="HBEO01030766">
    <property type="protein sequence ID" value="CAD8503221.1"/>
    <property type="molecule type" value="Transcribed_RNA"/>
</dbReference>
<dbReference type="SMART" id="SM01179">
    <property type="entry name" value="DUF862"/>
    <property type="match status" value="1"/>
</dbReference>
<dbReference type="GO" id="GO:0006508">
    <property type="term" value="P:proteolysis"/>
    <property type="evidence" value="ECO:0007669"/>
    <property type="project" value="UniProtKB-KW"/>
</dbReference>
<name>A0A7S0F5X4_9CRYP</name>
<dbReference type="PROSITE" id="PS51858">
    <property type="entry name" value="PPPDE"/>
    <property type="match status" value="1"/>
</dbReference>
<evidence type="ECO:0000259" key="5">
    <source>
        <dbReference type="PROSITE" id="PS51858"/>
    </source>
</evidence>
<dbReference type="Gene3D" id="3.90.1720.30">
    <property type="entry name" value="PPPDE domains"/>
    <property type="match status" value="2"/>
</dbReference>
<comment type="similarity">
    <text evidence="1">Belongs to the DeSI family.</text>
</comment>
<dbReference type="PANTHER" id="PTHR12378:SF80">
    <property type="entry name" value="IP06716P-RELATED"/>
    <property type="match status" value="1"/>
</dbReference>
<evidence type="ECO:0000313" key="6">
    <source>
        <dbReference type="EMBL" id="CAD8503221.1"/>
    </source>
</evidence>
<feature type="domain" description="PPPDE" evidence="5">
    <location>
        <begin position="136"/>
        <end position="350"/>
    </location>
</feature>
<sequence>MVKFCSAMAAEMRRIVGGDETTLELLLKAAEGDEQVALEAFFEEESRTEEALRSKGGGAKRAGPRKPVLDLTRVLGNGIDEELFGRVLAESQGEVEQAVRVYFERPKEQEEALTAAAMRAAEHAEMYYKRPEGKGEPVMCNVYDLRLQRERSEERGKTGNSGLSKLGLGLYHSGIEVYGREFSFGYCEGGRTGVFEIPCRCAGAIMPNVVFKESVLVGYCERSRFEVEHLLRRLSASFLGDSYDIVISSLLPAPASSSPPLPCSPLPLPCSLSLPSSCSFSPVFFELPLFLPGADFLQVRRNCNHFSNELSKILVGKSIPSYVNRPANVGHNLLSFFSLPASALGGVWSGVKMVKKARKRNARGTETAGAMPPALSRNASI</sequence>
<dbReference type="InterPro" id="IPR042266">
    <property type="entry name" value="PPPDE_sf"/>
</dbReference>
<evidence type="ECO:0000256" key="4">
    <source>
        <dbReference type="SAM" id="MobiDB-lite"/>
    </source>
</evidence>
<proteinExistence type="inferred from homology"/>
<evidence type="ECO:0000256" key="2">
    <source>
        <dbReference type="ARBA" id="ARBA00022670"/>
    </source>
</evidence>
<organism evidence="6">
    <name type="scientific">Hanusia phi</name>
    <dbReference type="NCBI Taxonomy" id="3032"/>
    <lineage>
        <taxon>Eukaryota</taxon>
        <taxon>Cryptophyceae</taxon>
        <taxon>Pyrenomonadales</taxon>
        <taxon>Geminigeraceae</taxon>
        <taxon>Hanusia</taxon>
    </lineage>
</organism>
<reference evidence="6" key="1">
    <citation type="submission" date="2021-01" db="EMBL/GenBank/DDBJ databases">
        <authorList>
            <person name="Corre E."/>
            <person name="Pelletier E."/>
            <person name="Niang G."/>
            <person name="Scheremetjew M."/>
            <person name="Finn R."/>
            <person name="Kale V."/>
            <person name="Holt S."/>
            <person name="Cochrane G."/>
            <person name="Meng A."/>
            <person name="Brown T."/>
            <person name="Cohen L."/>
        </authorList>
    </citation>
    <scope>NUCLEOTIDE SEQUENCE</scope>
    <source>
        <strain evidence="6">CCMP325</strain>
    </source>
</reference>
<gene>
    <name evidence="6" type="ORF">HPHI1048_LOCUS20853</name>
</gene>
<dbReference type="InterPro" id="IPR008580">
    <property type="entry name" value="PPPDE_dom"/>
</dbReference>
<feature type="region of interest" description="Disordered" evidence="4">
    <location>
        <begin position="360"/>
        <end position="381"/>
    </location>
</feature>
<keyword evidence="2" id="KW-0645">Protease</keyword>
<keyword evidence="3" id="KW-0378">Hydrolase</keyword>
<accession>A0A7S0F5X4</accession>
<evidence type="ECO:0000256" key="3">
    <source>
        <dbReference type="ARBA" id="ARBA00022801"/>
    </source>
</evidence>
<evidence type="ECO:0000256" key="1">
    <source>
        <dbReference type="ARBA" id="ARBA00008140"/>
    </source>
</evidence>
<dbReference type="PANTHER" id="PTHR12378">
    <property type="entry name" value="DESUMOYLATING ISOPEPTIDASE"/>
    <property type="match status" value="1"/>
</dbReference>
<dbReference type="AlphaFoldDB" id="A0A7S0F5X4"/>
<dbReference type="GO" id="GO:0101005">
    <property type="term" value="F:deubiquitinase activity"/>
    <property type="evidence" value="ECO:0007669"/>
    <property type="project" value="TreeGrafter"/>
</dbReference>
<protein>
    <recommendedName>
        <fullName evidence="5">PPPDE domain-containing protein</fullName>
    </recommendedName>
</protein>
<dbReference type="Pfam" id="PF05903">
    <property type="entry name" value="Peptidase_C97"/>
    <property type="match status" value="2"/>
</dbReference>